<keyword evidence="2" id="KW-0808">Transferase</keyword>
<evidence type="ECO:0000313" key="3">
    <source>
        <dbReference type="Proteomes" id="UP000294028"/>
    </source>
</evidence>
<dbReference type="Pfam" id="PF20587">
    <property type="entry name" value="DUF6789"/>
    <property type="match status" value="1"/>
</dbReference>
<feature type="transmembrane region" description="Helical" evidence="1">
    <location>
        <begin position="129"/>
        <end position="150"/>
    </location>
</feature>
<evidence type="ECO:0000256" key="1">
    <source>
        <dbReference type="SAM" id="Phobius"/>
    </source>
</evidence>
<comment type="caution">
    <text evidence="2">The sequence shown here is derived from an EMBL/GenBank/DDBJ whole genome shotgun (WGS) entry which is preliminary data.</text>
</comment>
<feature type="transmembrane region" description="Helical" evidence="1">
    <location>
        <begin position="65"/>
        <end position="83"/>
    </location>
</feature>
<feature type="transmembrane region" description="Helical" evidence="1">
    <location>
        <begin position="21"/>
        <end position="45"/>
    </location>
</feature>
<keyword evidence="1" id="KW-0812">Transmembrane</keyword>
<keyword evidence="1" id="KW-0472">Membrane</keyword>
<keyword evidence="2" id="KW-0418">Kinase</keyword>
<organism evidence="2 3">
    <name type="scientific">Halogeometricum borinquense</name>
    <dbReference type="NCBI Taxonomy" id="60847"/>
    <lineage>
        <taxon>Archaea</taxon>
        <taxon>Methanobacteriati</taxon>
        <taxon>Methanobacteriota</taxon>
        <taxon>Stenosarchaea group</taxon>
        <taxon>Halobacteria</taxon>
        <taxon>Halobacteriales</taxon>
        <taxon>Haloferacaceae</taxon>
        <taxon>Halogeometricum</taxon>
    </lineage>
</organism>
<dbReference type="EMBL" id="RZHH01000002">
    <property type="protein sequence ID" value="RYJ15476.1"/>
    <property type="molecule type" value="Genomic_DNA"/>
</dbReference>
<dbReference type="GO" id="GO:0016301">
    <property type="term" value="F:kinase activity"/>
    <property type="evidence" value="ECO:0007669"/>
    <property type="project" value="UniProtKB-KW"/>
</dbReference>
<feature type="transmembrane region" description="Helical" evidence="1">
    <location>
        <begin position="95"/>
        <end position="117"/>
    </location>
</feature>
<dbReference type="InterPro" id="IPR046739">
    <property type="entry name" value="DUF6789"/>
</dbReference>
<reference evidence="2 3" key="1">
    <citation type="submission" date="2018-12" db="EMBL/GenBank/DDBJ databases">
        <title>Genome analysis provides insights into bioremediation potentialities of Halogeometricum borinquense strain N11.</title>
        <authorList>
            <person name="Najjari A."/>
            <person name="Youssef N."/>
            <person name="Fhoula I."/>
            <person name="Ben Dhia O."/>
            <person name="Mahjoubi M."/>
            <person name="Ouzari H.I."/>
            <person name="Cherif A."/>
        </authorList>
    </citation>
    <scope>NUCLEOTIDE SEQUENCE [LARGE SCALE GENOMIC DNA]</scope>
    <source>
        <strain evidence="2 3">N11</strain>
    </source>
</reference>
<keyword evidence="1" id="KW-1133">Transmembrane helix</keyword>
<sequence length="155" mass="16117">MEQQQRDEQSELTTGVERWQAGVVAGLLGAVAFSALLAISAPAALTAAIPSMYGLSGSMAGMGIHLSHGALLGVVFVAVLRLWPDLGRTVTRAAIAGTAYGVVLWGILAVFVMPLWLSAVGFAGAPSLPAFDLMSLVGHVLYGIVLGATYPRLRR</sequence>
<protein>
    <submittedName>
        <fullName evidence="2">Histidine kinase</fullName>
    </submittedName>
</protein>
<name>A0A482TGD4_9EURY</name>
<accession>A0A482TGD4</accession>
<dbReference type="AlphaFoldDB" id="A0A482TGD4"/>
<evidence type="ECO:0000313" key="2">
    <source>
        <dbReference type="EMBL" id="RYJ15476.1"/>
    </source>
</evidence>
<dbReference type="Proteomes" id="UP000294028">
    <property type="component" value="Unassembled WGS sequence"/>
</dbReference>
<gene>
    <name evidence="2" type="ORF">ELS19_14485</name>
</gene>
<proteinExistence type="predicted"/>